<dbReference type="RefSeq" id="WP_147273179.1">
    <property type="nucleotide sequence ID" value="NZ_QPJT01000015.1"/>
</dbReference>
<gene>
    <name evidence="1" type="ORF">DFR58_115114</name>
</gene>
<sequence>MRKVYLNISIYLFKEESPDLDSELDVVQEFRIIQSPDYWKQNAVKGKNVAGEYAAILIKRVAALLMKGGIS</sequence>
<dbReference type="EMBL" id="QPJT01000015">
    <property type="protein sequence ID" value="RCX14390.1"/>
    <property type="molecule type" value="Genomic_DNA"/>
</dbReference>
<organism evidence="1 2">
    <name type="scientific">Anaerobacterium chartisolvens</name>
    <dbReference type="NCBI Taxonomy" id="1297424"/>
    <lineage>
        <taxon>Bacteria</taxon>
        <taxon>Bacillati</taxon>
        <taxon>Bacillota</taxon>
        <taxon>Clostridia</taxon>
        <taxon>Eubacteriales</taxon>
        <taxon>Oscillospiraceae</taxon>
        <taxon>Anaerobacterium</taxon>
    </lineage>
</organism>
<evidence type="ECO:0000313" key="1">
    <source>
        <dbReference type="EMBL" id="RCX14390.1"/>
    </source>
</evidence>
<reference evidence="1 2" key="1">
    <citation type="submission" date="2018-07" db="EMBL/GenBank/DDBJ databases">
        <title>Genomic Encyclopedia of Type Strains, Phase IV (KMG-IV): sequencing the most valuable type-strain genomes for metagenomic binning, comparative biology and taxonomic classification.</title>
        <authorList>
            <person name="Goeker M."/>
        </authorList>
    </citation>
    <scope>NUCLEOTIDE SEQUENCE [LARGE SCALE GENOMIC DNA]</scope>
    <source>
        <strain evidence="1 2">DSM 27016</strain>
    </source>
</reference>
<dbReference type="OrthoDB" id="9794294at2"/>
<name>A0A369AY91_9FIRM</name>
<dbReference type="AlphaFoldDB" id="A0A369AY91"/>
<comment type="caution">
    <text evidence="1">The sequence shown here is derived from an EMBL/GenBank/DDBJ whole genome shotgun (WGS) entry which is preliminary data.</text>
</comment>
<protein>
    <submittedName>
        <fullName evidence="1">Uncharacterized protein</fullName>
    </submittedName>
</protein>
<accession>A0A369AY91</accession>
<evidence type="ECO:0000313" key="2">
    <source>
        <dbReference type="Proteomes" id="UP000253034"/>
    </source>
</evidence>
<keyword evidence="2" id="KW-1185">Reference proteome</keyword>
<dbReference type="Proteomes" id="UP000253034">
    <property type="component" value="Unassembled WGS sequence"/>
</dbReference>
<proteinExistence type="predicted"/>